<sequence length="1389" mass="151282">MFDPARHEFCDAAVKARQLDARPRYNLDQLDFAWLQLLNRERGACGLLELTEEVLEMVVDDLETRCHTNMTANQLGIEFDENTQCDVCLSPDSEEGNDMVFCDACDLCVHQACYGIVTVPAGSWLCAPCARGYSAKPACALCPLEDGALKPDADADLWAHVTCALWIPEVTIGTPELMEPLQNLHKIPTWRRRLTCSVCGCEGQGACIQCSFENCKAAYHVTCAQKAGLSLLMCAADVNNPLLELKSFCHAHVKYRSATLAPHRYKKVIEYGGQAANSPNANKRNHSPANSSSASMRHCGNSASSASSANGDEVLDVDSALGESTEGNLSTGVNNLGGQQQFLDFVDPNETAAHLRQFVDPLGVDQIFNFWKLKRLERQGRALLPPKHEENSGLQRPVQIDDELSNTIRSLVNLRQDLERARNLSYLVQRREKQRKLWIRAREDVTMGQLRAAEEHPESLRIIRTANRLDDIYDRLHSFEKVYGVPAASVVTSLKRTVERDNVKVHGGSPISRIPAPSVYTPAITQTLSVHPSVARESGQRTVSINPGRFRPPPLASSVSSRGLEIHTTSKRRREQYSPEGDENNAPFRVRTRLNFSTTVDVVSTATAAPEKQHCTHPIRSPSKRHRASTPTTPVPRCSTASITGTANGSSPTSRISTSSTMQATARLRYLRVGRRRGGPFKRSMVLDLQSGSPERPLPPTIELRSPTVSVRQTPAAAEALSSAASQQSSPARLVSSPTIYSGSIRQQPPHTEQLPNRRLEETAPMSDGTVSAIASSMNTGSPDQHSKKTSLATSQSLRIAVTSSFAGAADTAQASCLNDANGPLPTNDVIRRSQHLSHNAYPVPSIAAANKRRGLAESRPTRGRRSLADTPVADLEGHFIRGIPKRPTEAIQLCSHDNVATNSRVGEGSAISNTSNLGSENHKSTISSNLESTDADSDTESVEILTGVEVLQLRTRNLTRNATLVAEAPAGLSSSSSSKPAYGTGHRKQRHQPREEGQQQNPLPDAGTVTTKYSENFPVSSGTTAKASATHLVASPNKHTRSTIVHHKNSSINASSSSNSHRFTKSVISNTRVSTNSSSNLSDRPPHFRRHHRHQNRSDNHRYFHQRRSDQQRPEIRTLRSSRDKVAAPKLLSNITAVPHRNGGVPDNRLTSTRQKGVSCNSQYQSVDCTDLNDGVTGGSNRNSSSKGNGSGGKSPKSTEGRHLPVRAAQTHFSTGTTKAVDPVKPTSTMGDAFSARESRQTRNRVHFPFTVTPNDVGEELKVVAKVAAPRLSRTEPLRITTPPSSPNKSSHPPPRLNGSPVAEPLMLRSNAKKAESVLLHTGQASTVSANRSDGVTYGKNVGLGRNKSLQYSLCYFDCTVRLQRLSGAQLQRFVRIVPKRGITGRAT</sequence>
<dbReference type="PROSITE" id="PS50016">
    <property type="entry name" value="ZF_PHD_2"/>
    <property type="match status" value="1"/>
</dbReference>
<dbReference type="SMART" id="SM00249">
    <property type="entry name" value="PHD"/>
    <property type="match status" value="2"/>
</dbReference>
<feature type="domain" description="PHD-type" evidence="10">
    <location>
        <begin position="82"/>
        <end position="132"/>
    </location>
</feature>
<feature type="compositionally biased region" description="Low complexity" evidence="9">
    <location>
        <begin position="650"/>
        <end position="661"/>
    </location>
</feature>
<feature type="region of interest" description="Disordered" evidence="9">
    <location>
        <begin position="1275"/>
        <end position="1304"/>
    </location>
</feature>
<feature type="region of interest" description="Disordered" evidence="9">
    <location>
        <begin position="682"/>
        <end position="715"/>
    </location>
</feature>
<dbReference type="InterPro" id="IPR011011">
    <property type="entry name" value="Znf_FYVE_PHD"/>
</dbReference>
<evidence type="ECO:0000313" key="13">
    <source>
        <dbReference type="Proteomes" id="UP000594260"/>
    </source>
</evidence>
<feature type="region of interest" description="Disordered" evidence="9">
    <location>
        <begin position="608"/>
        <end position="663"/>
    </location>
</feature>
<dbReference type="Pfam" id="PF13832">
    <property type="entry name" value="zf-HC5HC2H_2"/>
    <property type="match status" value="1"/>
</dbReference>
<dbReference type="Gene3D" id="3.30.40.10">
    <property type="entry name" value="Zinc/RING finger domain, C3HC4 (zinc finger)"/>
    <property type="match status" value="2"/>
</dbReference>
<feature type="region of interest" description="Disordered" evidence="9">
    <location>
        <begin position="538"/>
        <end position="587"/>
    </location>
</feature>
<dbReference type="CDD" id="cd15573">
    <property type="entry name" value="PHD_JADE"/>
    <property type="match status" value="1"/>
</dbReference>
<dbReference type="InterPro" id="IPR001965">
    <property type="entry name" value="Znf_PHD"/>
</dbReference>
<evidence type="ECO:0000256" key="7">
    <source>
        <dbReference type="ARBA" id="ARBA00068706"/>
    </source>
</evidence>
<proteinExistence type="inferred from homology"/>
<feature type="region of interest" description="Disordered" evidence="9">
    <location>
        <begin position="1050"/>
        <end position="1242"/>
    </location>
</feature>
<feature type="region of interest" description="Disordered" evidence="9">
    <location>
        <begin position="904"/>
        <end position="940"/>
    </location>
</feature>
<keyword evidence="3 8" id="KW-0863">Zinc-finger</keyword>
<dbReference type="InterPro" id="IPR013083">
    <property type="entry name" value="Znf_RING/FYVE/PHD"/>
</dbReference>
<evidence type="ECO:0000256" key="1">
    <source>
        <dbReference type="ARBA" id="ARBA00022723"/>
    </source>
</evidence>
<evidence type="ECO:0000256" key="8">
    <source>
        <dbReference type="PROSITE-ProRule" id="PRU00146"/>
    </source>
</evidence>
<dbReference type="EnsemblMetazoa" id="XM_022810562">
    <property type="protein sequence ID" value="XP_022666297"/>
    <property type="gene ID" value="LOC111252510"/>
</dbReference>
<keyword evidence="2" id="KW-0677">Repeat</keyword>
<feature type="compositionally biased region" description="Polar residues" evidence="9">
    <location>
        <begin position="904"/>
        <end position="933"/>
    </location>
</feature>
<dbReference type="PROSITE" id="PS01359">
    <property type="entry name" value="ZF_PHD_1"/>
    <property type="match status" value="1"/>
</dbReference>
<feature type="compositionally biased region" description="Polar residues" evidence="9">
    <location>
        <begin position="999"/>
        <end position="1028"/>
    </location>
</feature>
<dbReference type="OrthoDB" id="20839at2759"/>
<dbReference type="RefSeq" id="XP_022666297.1">
    <property type="nucleotide sequence ID" value="XM_022810562.1"/>
</dbReference>
<comment type="similarity">
    <text evidence="5">Belongs to the JADE family.</text>
</comment>
<feature type="compositionally biased region" description="Low complexity" evidence="9">
    <location>
        <begin position="1051"/>
        <end position="1083"/>
    </location>
</feature>
<dbReference type="FunFam" id="3.30.40.10:FF:000004">
    <property type="entry name" value="Jade family PHD finger 2"/>
    <property type="match status" value="1"/>
</dbReference>
<dbReference type="KEGG" id="vde:111252510"/>
<feature type="region of interest" description="Disordered" evidence="9">
    <location>
        <begin position="276"/>
        <end position="310"/>
    </location>
</feature>
<dbReference type="GeneID" id="111252510"/>
<dbReference type="SUPFAM" id="SSF57903">
    <property type="entry name" value="FYVE/PHD zinc finger"/>
    <property type="match status" value="1"/>
</dbReference>
<evidence type="ECO:0000256" key="9">
    <source>
        <dbReference type="SAM" id="MobiDB-lite"/>
    </source>
</evidence>
<feature type="region of interest" description="Disordered" evidence="9">
    <location>
        <begin position="842"/>
        <end position="871"/>
    </location>
</feature>
<dbReference type="GO" id="GO:0008270">
    <property type="term" value="F:zinc ion binding"/>
    <property type="evidence" value="ECO:0007669"/>
    <property type="project" value="UniProtKB-KW"/>
</dbReference>
<keyword evidence="13" id="KW-1185">Reference proteome</keyword>
<dbReference type="Pfam" id="PF13831">
    <property type="entry name" value="PHD_2"/>
    <property type="match status" value="1"/>
</dbReference>
<evidence type="ECO:0000259" key="11">
    <source>
        <dbReference type="PROSITE" id="PS51805"/>
    </source>
</evidence>
<dbReference type="PANTHER" id="PTHR13793">
    <property type="entry name" value="PHD FINGER PROTEINS"/>
    <property type="match status" value="1"/>
</dbReference>
<evidence type="ECO:0000256" key="5">
    <source>
        <dbReference type="ARBA" id="ARBA00038371"/>
    </source>
</evidence>
<dbReference type="EnsemblMetazoa" id="XM_022810563">
    <property type="protein sequence ID" value="XP_022666298"/>
    <property type="gene ID" value="LOC111252510"/>
</dbReference>
<evidence type="ECO:0000256" key="6">
    <source>
        <dbReference type="ARBA" id="ARBA00055261"/>
    </source>
</evidence>
<feature type="compositionally biased region" description="Basic and acidic residues" evidence="9">
    <location>
        <begin position="1097"/>
        <end position="1128"/>
    </location>
</feature>
<evidence type="ECO:0000256" key="4">
    <source>
        <dbReference type="ARBA" id="ARBA00022833"/>
    </source>
</evidence>
<keyword evidence="4" id="KW-0862">Zinc</keyword>
<dbReference type="RefSeq" id="XP_022666298.1">
    <property type="nucleotide sequence ID" value="XM_022810563.1"/>
</dbReference>
<keyword evidence="1" id="KW-0479">Metal-binding</keyword>
<dbReference type="Proteomes" id="UP000594260">
    <property type="component" value="Unplaced"/>
</dbReference>
<feature type="domain" description="PHD-type" evidence="11">
    <location>
        <begin position="136"/>
        <end position="253"/>
    </location>
</feature>
<evidence type="ECO:0000256" key="2">
    <source>
        <dbReference type="ARBA" id="ARBA00022737"/>
    </source>
</evidence>
<reference evidence="12" key="1">
    <citation type="submission" date="2021-01" db="UniProtKB">
        <authorList>
            <consortium name="EnsemblMetazoa"/>
        </authorList>
    </citation>
    <scope>IDENTIFICATION</scope>
</reference>
<dbReference type="InterPro" id="IPR050701">
    <property type="entry name" value="Histone_Mod_Regulator"/>
</dbReference>
<dbReference type="InterPro" id="IPR034732">
    <property type="entry name" value="EPHD"/>
</dbReference>
<feature type="compositionally biased region" description="Low complexity" evidence="9">
    <location>
        <begin position="1180"/>
        <end position="1197"/>
    </location>
</feature>
<dbReference type="GO" id="GO:0006357">
    <property type="term" value="P:regulation of transcription by RNA polymerase II"/>
    <property type="evidence" value="ECO:0007669"/>
    <property type="project" value="TreeGrafter"/>
</dbReference>
<name>A0A7M7KV44_VARDE</name>
<feature type="compositionally biased region" description="Polar residues" evidence="9">
    <location>
        <begin position="1150"/>
        <end position="1169"/>
    </location>
</feature>
<accession>A0A7M7KV44</accession>
<dbReference type="InterPro" id="IPR019787">
    <property type="entry name" value="Znf_PHD-finger"/>
</dbReference>
<feature type="compositionally biased region" description="Polar residues" evidence="9">
    <location>
        <begin position="639"/>
        <end position="649"/>
    </location>
</feature>
<dbReference type="InterPro" id="IPR019786">
    <property type="entry name" value="Zinc_finger_PHD-type_CS"/>
</dbReference>
<dbReference type="PANTHER" id="PTHR13793:SF160">
    <property type="entry name" value="PHD FINGER PROTEIN RHINOCEROS"/>
    <property type="match status" value="1"/>
</dbReference>
<organism evidence="12 13">
    <name type="scientific">Varroa destructor</name>
    <name type="common">Honeybee mite</name>
    <dbReference type="NCBI Taxonomy" id="109461"/>
    <lineage>
        <taxon>Eukaryota</taxon>
        <taxon>Metazoa</taxon>
        <taxon>Ecdysozoa</taxon>
        <taxon>Arthropoda</taxon>
        <taxon>Chelicerata</taxon>
        <taxon>Arachnida</taxon>
        <taxon>Acari</taxon>
        <taxon>Parasitiformes</taxon>
        <taxon>Mesostigmata</taxon>
        <taxon>Gamasina</taxon>
        <taxon>Dermanyssoidea</taxon>
        <taxon>Varroidae</taxon>
        <taxon>Varroa</taxon>
    </lineage>
</organism>
<dbReference type="Pfam" id="PF10513">
    <property type="entry name" value="EPL1"/>
    <property type="match status" value="1"/>
</dbReference>
<feature type="compositionally biased region" description="Polar residues" evidence="9">
    <location>
        <begin position="276"/>
        <end position="295"/>
    </location>
</feature>
<evidence type="ECO:0000256" key="3">
    <source>
        <dbReference type="ARBA" id="ARBA00022771"/>
    </source>
</evidence>
<feature type="region of interest" description="Disordered" evidence="9">
    <location>
        <begin position="969"/>
        <end position="1028"/>
    </location>
</feature>
<feature type="compositionally biased region" description="Polar residues" evidence="9">
    <location>
        <begin position="740"/>
        <end position="755"/>
    </location>
</feature>
<feature type="region of interest" description="Disordered" evidence="9">
    <location>
        <begin position="773"/>
        <end position="792"/>
    </location>
</feature>
<comment type="function">
    <text evidence="6">May function as a negative regulator of the EGFR/Ras/MAPK signaling pathway during eye development.</text>
</comment>
<evidence type="ECO:0000259" key="10">
    <source>
        <dbReference type="PROSITE" id="PS50016"/>
    </source>
</evidence>
<evidence type="ECO:0000313" key="12">
    <source>
        <dbReference type="EnsemblMetazoa" id="XP_022666298"/>
    </source>
</evidence>
<dbReference type="InterPro" id="IPR019542">
    <property type="entry name" value="Enhancer_polycomb-like_N"/>
</dbReference>
<protein>
    <recommendedName>
        <fullName evidence="7">PHD finger protein rhinoceros</fullName>
    </recommendedName>
</protein>
<feature type="region of interest" description="Disordered" evidence="9">
    <location>
        <begin position="740"/>
        <end position="764"/>
    </location>
</feature>
<dbReference type="InParanoid" id="A0A7M7KV44"/>
<dbReference type="PROSITE" id="PS51805">
    <property type="entry name" value="EPHD"/>
    <property type="match status" value="1"/>
</dbReference>